<evidence type="ECO:0000256" key="3">
    <source>
        <dbReference type="ARBA" id="ARBA00022722"/>
    </source>
</evidence>
<dbReference type="AlphaFoldDB" id="A0AAW5R2T1"/>
<sequence length="114" mass="13067">MTARRPALSGYRMMWLYVMFDLPVGTAAERKAAARFRKFLLDRGFEMAQFSVYLRFAESKEAAETHIARIRDALPRKGKVHIVAITDKQYGNARIFAGRKRERSAGNPDQLALF</sequence>
<evidence type="ECO:0000256" key="8">
    <source>
        <dbReference type="ARBA" id="ARBA00023118"/>
    </source>
</evidence>
<evidence type="ECO:0000256" key="7">
    <source>
        <dbReference type="ARBA" id="ARBA00022842"/>
    </source>
</evidence>
<keyword evidence="6 9" id="KW-0378">Hydrolase</keyword>
<dbReference type="GO" id="GO:0016787">
    <property type="term" value="F:hydrolase activity"/>
    <property type="evidence" value="ECO:0007669"/>
    <property type="project" value="UniProtKB-KW"/>
</dbReference>
<reference evidence="10 11" key="1">
    <citation type="submission" date="2022-04" db="EMBL/GenBank/DDBJ databases">
        <authorList>
            <person name="Ye Y.-Q."/>
            <person name="Du Z.-J."/>
        </authorList>
    </citation>
    <scope>NUCLEOTIDE SEQUENCE [LARGE SCALE GENOMIC DNA]</scope>
    <source>
        <strain evidence="10 11">A6E488</strain>
    </source>
</reference>
<gene>
    <name evidence="9 10" type="primary">cas2</name>
    <name evidence="10" type="ORF">MUB46_13715</name>
</gene>
<evidence type="ECO:0000256" key="5">
    <source>
        <dbReference type="ARBA" id="ARBA00022759"/>
    </source>
</evidence>
<feature type="binding site" evidence="9">
    <location>
        <position position="21"/>
    </location>
    <ligand>
        <name>Mg(2+)</name>
        <dbReference type="ChEBI" id="CHEBI:18420"/>
        <note>catalytic</note>
    </ligand>
</feature>
<dbReference type="InterPro" id="IPR021127">
    <property type="entry name" value="CRISPR_associated_Cas2"/>
</dbReference>
<comment type="function">
    <text evidence="9">CRISPR (clustered regularly interspaced short palindromic repeat), is an adaptive immune system that provides protection against mobile genetic elements (viruses, transposable elements and conjugative plasmids). CRISPR clusters contain sequences complementary to antecedent mobile elements and target invading nucleic acids. CRISPR clusters are transcribed and processed into CRISPR RNA (crRNA). Functions as a ssRNA-specific endoribonuclease. Involved in the integration of spacer DNA into the CRISPR cassette.</text>
</comment>
<organism evidence="10 11">
    <name type="scientific">Microbaculum marinisediminis</name>
    <dbReference type="NCBI Taxonomy" id="2931392"/>
    <lineage>
        <taxon>Bacteria</taxon>
        <taxon>Pseudomonadati</taxon>
        <taxon>Pseudomonadota</taxon>
        <taxon>Alphaproteobacteria</taxon>
        <taxon>Hyphomicrobiales</taxon>
        <taxon>Tepidamorphaceae</taxon>
        <taxon>Microbaculum</taxon>
    </lineage>
</organism>
<protein>
    <recommendedName>
        <fullName evidence="9">CRISPR-associated endoribonuclease Cas2</fullName>
        <ecNumber evidence="9">3.1.-.-</ecNumber>
    </recommendedName>
</protein>
<comment type="subunit">
    <text evidence="9">Homodimer, forms a heterotetramer with a Cas1 homodimer.</text>
</comment>
<evidence type="ECO:0000313" key="11">
    <source>
        <dbReference type="Proteomes" id="UP001320898"/>
    </source>
</evidence>
<evidence type="ECO:0000256" key="9">
    <source>
        <dbReference type="HAMAP-Rule" id="MF_01471"/>
    </source>
</evidence>
<dbReference type="EMBL" id="JALIDZ010000006">
    <property type="protein sequence ID" value="MCT8972919.1"/>
    <property type="molecule type" value="Genomic_DNA"/>
</dbReference>
<dbReference type="GO" id="GO:0004521">
    <property type="term" value="F:RNA endonuclease activity"/>
    <property type="evidence" value="ECO:0007669"/>
    <property type="project" value="InterPro"/>
</dbReference>
<comment type="cofactor">
    <cofactor evidence="1 9">
        <name>Mg(2+)</name>
        <dbReference type="ChEBI" id="CHEBI:18420"/>
    </cofactor>
</comment>
<dbReference type="GO" id="GO:0043571">
    <property type="term" value="P:maintenance of CRISPR repeat elements"/>
    <property type="evidence" value="ECO:0007669"/>
    <property type="project" value="UniProtKB-UniRule"/>
</dbReference>
<dbReference type="InterPro" id="IPR019199">
    <property type="entry name" value="Virulence_VapD/CRISPR_Cas2"/>
</dbReference>
<evidence type="ECO:0000256" key="4">
    <source>
        <dbReference type="ARBA" id="ARBA00022723"/>
    </source>
</evidence>
<dbReference type="GO" id="GO:0051607">
    <property type="term" value="P:defense response to virus"/>
    <property type="evidence" value="ECO:0007669"/>
    <property type="project" value="UniProtKB-UniRule"/>
</dbReference>
<dbReference type="NCBIfam" id="TIGR01573">
    <property type="entry name" value="cas2"/>
    <property type="match status" value="1"/>
</dbReference>
<name>A0AAW5R2T1_9HYPH</name>
<keyword evidence="5 9" id="KW-0255">Endonuclease</keyword>
<keyword evidence="8 9" id="KW-0051">Antiviral defense</keyword>
<keyword evidence="4 9" id="KW-0479">Metal-binding</keyword>
<evidence type="ECO:0000256" key="6">
    <source>
        <dbReference type="ARBA" id="ARBA00022801"/>
    </source>
</evidence>
<dbReference type="Proteomes" id="UP001320898">
    <property type="component" value="Unassembled WGS sequence"/>
</dbReference>
<dbReference type="SUPFAM" id="SSF143430">
    <property type="entry name" value="TTP0101/SSO1404-like"/>
    <property type="match status" value="1"/>
</dbReference>
<comment type="caution">
    <text evidence="10">The sequence shown here is derived from an EMBL/GenBank/DDBJ whole genome shotgun (WGS) entry which is preliminary data.</text>
</comment>
<comment type="similarity">
    <text evidence="2 9">Belongs to the CRISPR-associated endoribonuclease Cas2 protein family.</text>
</comment>
<accession>A0AAW5R2T1</accession>
<evidence type="ECO:0000256" key="1">
    <source>
        <dbReference type="ARBA" id="ARBA00001946"/>
    </source>
</evidence>
<dbReference type="GO" id="GO:0046872">
    <property type="term" value="F:metal ion binding"/>
    <property type="evidence" value="ECO:0007669"/>
    <property type="project" value="UniProtKB-UniRule"/>
</dbReference>
<keyword evidence="3 9" id="KW-0540">Nuclease</keyword>
<proteinExistence type="inferred from homology"/>
<keyword evidence="11" id="KW-1185">Reference proteome</keyword>
<evidence type="ECO:0000256" key="2">
    <source>
        <dbReference type="ARBA" id="ARBA00009959"/>
    </source>
</evidence>
<dbReference type="RefSeq" id="WP_261616504.1">
    <property type="nucleotide sequence ID" value="NZ_JALIDZ010000006.1"/>
</dbReference>
<dbReference type="EC" id="3.1.-.-" evidence="9"/>
<keyword evidence="7 9" id="KW-0460">Magnesium</keyword>
<evidence type="ECO:0000313" key="10">
    <source>
        <dbReference type="EMBL" id="MCT8972919.1"/>
    </source>
</evidence>
<dbReference type="HAMAP" id="MF_01471">
    <property type="entry name" value="Cas2"/>
    <property type="match status" value="1"/>
</dbReference>
<dbReference type="Pfam" id="PF09827">
    <property type="entry name" value="CRISPR_Cas2"/>
    <property type="match status" value="1"/>
</dbReference>